<proteinExistence type="predicted"/>
<evidence type="ECO:0000313" key="1">
    <source>
        <dbReference type="EMBL" id="UPW41090.1"/>
    </source>
</evidence>
<organism evidence="1">
    <name type="scientific">Sigmofec virus UA08Rod_5550</name>
    <dbReference type="NCBI Taxonomy" id="2929429"/>
    <lineage>
        <taxon>Viruses</taxon>
        <taxon>Monodnaviria</taxon>
        <taxon>Sangervirae</taxon>
        <taxon>Phixviricota</taxon>
        <taxon>Malgrandaviricetes</taxon>
        <taxon>Petitvirales</taxon>
        <taxon>Microviridae</taxon>
    </lineage>
</organism>
<reference evidence="1" key="1">
    <citation type="submission" date="2022-02" db="EMBL/GenBank/DDBJ databases">
        <title>Towards deciphering the DNA virus diversity associated with rodent species in the families Cricetidae and Heteromyidae.</title>
        <authorList>
            <person name="Lund M."/>
            <person name="Larsen B.B."/>
            <person name="Gryseels S."/>
            <person name="Kraberger S."/>
            <person name="Rowsey D.M."/>
            <person name="Steger L."/>
            <person name="Yule K.M."/>
            <person name="Upham N.S."/>
            <person name="Worobey M."/>
            <person name="Van Doorslaer K."/>
            <person name="Varsani A."/>
        </authorList>
    </citation>
    <scope>NUCLEOTIDE SEQUENCE</scope>
    <source>
        <strain evidence="1">UA08Rod_5550</strain>
    </source>
</reference>
<name>A0A976N1R3_9VIRU</name>
<protein>
    <submittedName>
        <fullName evidence="1">Uncharacterized protein</fullName>
    </submittedName>
</protein>
<dbReference type="EMBL" id="OM869542">
    <property type="protein sequence ID" value="UPW41090.1"/>
    <property type="molecule type" value="Genomic_DNA"/>
</dbReference>
<sequence length="34" mass="4015">MRRVKFISRGYRRFGIAHPHELNVSVGYRGGIRK</sequence>
<accession>A0A976N1R3</accession>